<protein>
    <recommendedName>
        <fullName evidence="6">Phytocyanin domain-containing protein</fullName>
    </recommendedName>
</protein>
<dbReference type="EMBL" id="KB870811">
    <property type="protein sequence ID" value="EOA17587.1"/>
    <property type="molecule type" value="Genomic_DNA"/>
</dbReference>
<dbReference type="Pfam" id="PF02298">
    <property type="entry name" value="Cu_bind_like"/>
    <property type="match status" value="1"/>
</dbReference>
<sequence length="151" mass="17135">MRERESFVRETMARSTVVIAAAVLAFLAVVPVPEVTAKKYLVGDKNFWNPNINYATWVQGKHFYLGDWLYFVFYRDQHNILEVSKSDYDRCISNHPLRNYTRGAGRDIVPLNETRAYYLLDGRGGCFHGMKLSVTVEGPPPPSPPPPPASM</sequence>
<dbReference type="STRING" id="81985.R0F6X3"/>
<accession>R0F6X3</accession>
<evidence type="ECO:0000256" key="3">
    <source>
        <dbReference type="ARBA" id="ARBA00023180"/>
    </source>
</evidence>
<evidence type="ECO:0000259" key="6">
    <source>
        <dbReference type="PROSITE" id="PS51485"/>
    </source>
</evidence>
<evidence type="ECO:0000256" key="4">
    <source>
        <dbReference type="ARBA" id="ARBA00035011"/>
    </source>
</evidence>
<dbReference type="GO" id="GO:0005886">
    <property type="term" value="C:plasma membrane"/>
    <property type="evidence" value="ECO:0007669"/>
    <property type="project" value="TreeGrafter"/>
</dbReference>
<dbReference type="InterPro" id="IPR003245">
    <property type="entry name" value="Phytocyanin_dom"/>
</dbReference>
<keyword evidence="8" id="KW-1185">Reference proteome</keyword>
<evidence type="ECO:0000313" key="7">
    <source>
        <dbReference type="EMBL" id="EOA17587.1"/>
    </source>
</evidence>
<dbReference type="PANTHER" id="PTHR33021">
    <property type="entry name" value="BLUE COPPER PROTEIN"/>
    <property type="match status" value="1"/>
</dbReference>
<feature type="domain" description="Phytocyanin" evidence="6">
    <location>
        <begin position="38"/>
        <end position="138"/>
    </location>
</feature>
<evidence type="ECO:0000256" key="2">
    <source>
        <dbReference type="ARBA" id="ARBA00023157"/>
    </source>
</evidence>
<keyword evidence="3" id="KW-0325">Glycoprotein</keyword>
<dbReference type="OrthoDB" id="1851979at2759"/>
<dbReference type="PANTHER" id="PTHR33021:SF285">
    <property type="entry name" value="EARLY NODULIN-LIKE PROTEIN 19"/>
    <property type="match status" value="1"/>
</dbReference>
<proteinExistence type="inferred from homology"/>
<gene>
    <name evidence="7" type="ORF">CARUB_v10005949mg</name>
</gene>
<dbReference type="Proteomes" id="UP000029121">
    <property type="component" value="Unassembled WGS sequence"/>
</dbReference>
<keyword evidence="2" id="KW-1015">Disulfide bond</keyword>
<dbReference type="AlphaFoldDB" id="R0F6X3"/>
<evidence type="ECO:0000256" key="5">
    <source>
        <dbReference type="ARBA" id="ARBA00037626"/>
    </source>
</evidence>
<name>R0F6X3_9BRAS</name>
<evidence type="ECO:0000313" key="8">
    <source>
        <dbReference type="Proteomes" id="UP000029121"/>
    </source>
</evidence>
<keyword evidence="1" id="KW-0732">Signal</keyword>
<comment type="function">
    <text evidence="5">May act as a carbohydrate transporter.</text>
</comment>
<dbReference type="PROSITE" id="PS51485">
    <property type="entry name" value="PHYTOCYANIN"/>
    <property type="match status" value="1"/>
</dbReference>
<organism evidence="7 8">
    <name type="scientific">Capsella rubella</name>
    <dbReference type="NCBI Taxonomy" id="81985"/>
    <lineage>
        <taxon>Eukaryota</taxon>
        <taxon>Viridiplantae</taxon>
        <taxon>Streptophyta</taxon>
        <taxon>Embryophyta</taxon>
        <taxon>Tracheophyta</taxon>
        <taxon>Spermatophyta</taxon>
        <taxon>Magnoliopsida</taxon>
        <taxon>eudicotyledons</taxon>
        <taxon>Gunneridae</taxon>
        <taxon>Pentapetalae</taxon>
        <taxon>rosids</taxon>
        <taxon>malvids</taxon>
        <taxon>Brassicales</taxon>
        <taxon>Brassicaceae</taxon>
        <taxon>Camelineae</taxon>
        <taxon>Capsella</taxon>
    </lineage>
</organism>
<dbReference type="Gene3D" id="2.60.40.420">
    <property type="entry name" value="Cupredoxins - blue copper proteins"/>
    <property type="match status" value="1"/>
</dbReference>
<evidence type="ECO:0000256" key="1">
    <source>
        <dbReference type="ARBA" id="ARBA00022729"/>
    </source>
</evidence>
<reference evidence="8" key="1">
    <citation type="journal article" date="2013" name="Nat. Genet.">
        <title>The Capsella rubella genome and the genomic consequences of rapid mating system evolution.</title>
        <authorList>
            <person name="Slotte T."/>
            <person name="Hazzouri K.M."/>
            <person name="Agren J.A."/>
            <person name="Koenig D."/>
            <person name="Maumus F."/>
            <person name="Guo Y.L."/>
            <person name="Steige K."/>
            <person name="Platts A.E."/>
            <person name="Escobar J.S."/>
            <person name="Newman L.K."/>
            <person name="Wang W."/>
            <person name="Mandakova T."/>
            <person name="Vello E."/>
            <person name="Smith L.M."/>
            <person name="Henz S.R."/>
            <person name="Steffen J."/>
            <person name="Takuno S."/>
            <person name="Brandvain Y."/>
            <person name="Coop G."/>
            <person name="Andolfatto P."/>
            <person name="Hu T.T."/>
            <person name="Blanchette M."/>
            <person name="Clark R.M."/>
            <person name="Quesneville H."/>
            <person name="Nordborg M."/>
            <person name="Gaut B.S."/>
            <person name="Lysak M.A."/>
            <person name="Jenkins J."/>
            <person name="Grimwood J."/>
            <person name="Chapman J."/>
            <person name="Prochnik S."/>
            <person name="Shu S."/>
            <person name="Rokhsar D."/>
            <person name="Schmutz J."/>
            <person name="Weigel D."/>
            <person name="Wright S.I."/>
        </authorList>
    </citation>
    <scope>NUCLEOTIDE SEQUENCE [LARGE SCALE GENOMIC DNA]</scope>
    <source>
        <strain evidence="8">cv. Monte Gargano</strain>
    </source>
</reference>
<dbReference type="eggNOG" id="ENOG502S1MH">
    <property type="taxonomic scope" value="Eukaryota"/>
</dbReference>
<dbReference type="KEGG" id="crb:17880493"/>
<dbReference type="FunFam" id="2.60.40.420:FF:000018">
    <property type="entry name" value="Lamin-like protein"/>
    <property type="match status" value="1"/>
</dbReference>
<dbReference type="SUPFAM" id="SSF49503">
    <property type="entry name" value="Cupredoxins"/>
    <property type="match status" value="1"/>
</dbReference>
<dbReference type="InterPro" id="IPR008972">
    <property type="entry name" value="Cupredoxin"/>
</dbReference>
<dbReference type="GO" id="GO:0009055">
    <property type="term" value="F:electron transfer activity"/>
    <property type="evidence" value="ECO:0007669"/>
    <property type="project" value="InterPro"/>
</dbReference>
<comment type="similarity">
    <text evidence="4">Belongs to the early nodulin-like (ENODL) family.</text>
</comment>
<dbReference type="InterPro" id="IPR039391">
    <property type="entry name" value="Phytocyanin-like"/>
</dbReference>